<feature type="transmembrane region" description="Helical" evidence="9">
    <location>
        <begin position="109"/>
        <end position="132"/>
    </location>
</feature>
<dbReference type="InterPro" id="IPR025720">
    <property type="entry name" value="RibU"/>
</dbReference>
<dbReference type="OrthoDB" id="9809216at2"/>
<feature type="transmembrane region" description="Helical" evidence="9">
    <location>
        <begin position="152"/>
        <end position="175"/>
    </location>
</feature>
<keyword evidence="5 9" id="KW-0812">Transmembrane</keyword>
<keyword evidence="4 8" id="KW-1003">Cell membrane</keyword>
<feature type="transmembrane region" description="Helical" evidence="9">
    <location>
        <begin position="75"/>
        <end position="97"/>
    </location>
</feature>
<name>A0A1X6WRE0_9ENTE</name>
<dbReference type="PIRSF" id="PIRSF037778">
    <property type="entry name" value="UCP037778_transp_RibU"/>
    <property type="match status" value="1"/>
</dbReference>
<evidence type="ECO:0000256" key="6">
    <source>
        <dbReference type="ARBA" id="ARBA00022989"/>
    </source>
</evidence>
<dbReference type="RefSeq" id="WP_086952465.1">
    <property type="nucleotide sequence ID" value="NZ_FWFD01000015.1"/>
</dbReference>
<dbReference type="PANTHER" id="PTHR38438:SF1">
    <property type="entry name" value="RIBOFLAVIN TRANSPORTER RIBU"/>
    <property type="match status" value="1"/>
</dbReference>
<reference evidence="11" key="1">
    <citation type="submission" date="2017-02" db="EMBL/GenBank/DDBJ databases">
        <authorList>
            <person name="Dridi B."/>
        </authorList>
    </citation>
    <scope>NUCLEOTIDE SEQUENCE [LARGE SCALE GENOMIC DNA]</scope>
    <source>
        <strain evidence="11">bH819</strain>
    </source>
</reference>
<evidence type="ECO:0000256" key="7">
    <source>
        <dbReference type="ARBA" id="ARBA00023136"/>
    </source>
</evidence>
<comment type="function">
    <text evidence="8">Probably a riboflavin-binding protein that interacts with the energy-coupling factor (ECF) ABC-transporter complex.</text>
</comment>
<dbReference type="Gene3D" id="1.10.1760.20">
    <property type="match status" value="1"/>
</dbReference>
<gene>
    <name evidence="10" type="ORF">FM121_12255</name>
</gene>
<dbReference type="PANTHER" id="PTHR38438">
    <property type="entry name" value="RIBOFLAVIN TRANSPORTER RIBU"/>
    <property type="match status" value="1"/>
</dbReference>
<organism evidence="10 11">
    <name type="scientific">Vagococcus fluvialis bH819</name>
    <dbReference type="NCBI Taxonomy" id="1255619"/>
    <lineage>
        <taxon>Bacteria</taxon>
        <taxon>Bacillati</taxon>
        <taxon>Bacillota</taxon>
        <taxon>Bacilli</taxon>
        <taxon>Lactobacillales</taxon>
        <taxon>Enterococcaceae</taxon>
        <taxon>Vagococcus</taxon>
    </lineage>
</organism>
<comment type="similarity">
    <text evidence="2 8">Belongs to the prokaryotic riboflavin transporter (P-RFT) (TC 2.A.87) family.</text>
</comment>
<dbReference type="GO" id="GO:0032217">
    <property type="term" value="F:riboflavin transmembrane transporter activity"/>
    <property type="evidence" value="ECO:0007669"/>
    <property type="project" value="UniProtKB-UniRule"/>
</dbReference>
<comment type="subcellular location">
    <subcellularLocation>
        <location evidence="1">Cell membrane</location>
        <topology evidence="1">Multi-pass membrane protein</topology>
    </subcellularLocation>
</comment>
<evidence type="ECO:0000256" key="9">
    <source>
        <dbReference type="SAM" id="Phobius"/>
    </source>
</evidence>
<evidence type="ECO:0000256" key="8">
    <source>
        <dbReference type="PIRNR" id="PIRNR037778"/>
    </source>
</evidence>
<dbReference type="AlphaFoldDB" id="A0A1X6WRE0"/>
<evidence type="ECO:0000256" key="3">
    <source>
        <dbReference type="ARBA" id="ARBA00022448"/>
    </source>
</evidence>
<protein>
    <recommendedName>
        <fullName evidence="8">Riboflavin transporter</fullName>
    </recommendedName>
</protein>
<evidence type="ECO:0000313" key="10">
    <source>
        <dbReference type="EMBL" id="SLM86864.1"/>
    </source>
</evidence>
<dbReference type="GO" id="GO:0005886">
    <property type="term" value="C:plasma membrane"/>
    <property type="evidence" value="ECO:0007669"/>
    <property type="project" value="UniProtKB-SubCell"/>
</dbReference>
<dbReference type="Pfam" id="PF12822">
    <property type="entry name" value="ECF_trnsprt"/>
    <property type="match status" value="1"/>
</dbReference>
<keyword evidence="7 8" id="KW-0472">Membrane</keyword>
<dbReference type="Proteomes" id="UP000195918">
    <property type="component" value="Unassembled WGS sequence"/>
</dbReference>
<proteinExistence type="inferred from homology"/>
<evidence type="ECO:0000256" key="5">
    <source>
        <dbReference type="ARBA" id="ARBA00022692"/>
    </source>
</evidence>
<sequence length="191" mass="21199">MRKSKTEKMVVAALLASFSYLLLLVEIPVLPGFDWLKLDFSDIPILIGTFVLGPVGGITIAFIRSTLNFLMHGGHVLSLIGNLTGFIASVIMLLPIYFMMKRENNNKNLVIGMTISSLALTVFMAIANYFVITPLYISLAGMNFGMPIKEMVLYGIVPFNLFKGLAVSVVFFATYKKLIPVIQKRMIIVKK</sequence>
<keyword evidence="11" id="KW-1185">Reference proteome</keyword>
<evidence type="ECO:0000256" key="4">
    <source>
        <dbReference type="ARBA" id="ARBA00022475"/>
    </source>
</evidence>
<evidence type="ECO:0000256" key="2">
    <source>
        <dbReference type="ARBA" id="ARBA00005540"/>
    </source>
</evidence>
<feature type="transmembrane region" description="Helical" evidence="9">
    <location>
        <begin position="12"/>
        <end position="33"/>
    </location>
</feature>
<accession>A0A1X6WRE0</accession>
<dbReference type="InterPro" id="IPR024529">
    <property type="entry name" value="ECF_trnsprt_substrate-spec"/>
</dbReference>
<keyword evidence="6 9" id="KW-1133">Transmembrane helix</keyword>
<keyword evidence="3 8" id="KW-0813">Transport</keyword>
<feature type="transmembrane region" description="Helical" evidence="9">
    <location>
        <begin position="45"/>
        <end position="63"/>
    </location>
</feature>
<dbReference type="EMBL" id="FWFD01000015">
    <property type="protein sequence ID" value="SLM86864.1"/>
    <property type="molecule type" value="Genomic_DNA"/>
</dbReference>
<evidence type="ECO:0000256" key="1">
    <source>
        <dbReference type="ARBA" id="ARBA00004651"/>
    </source>
</evidence>
<evidence type="ECO:0000313" key="11">
    <source>
        <dbReference type="Proteomes" id="UP000195918"/>
    </source>
</evidence>